<organism evidence="2 3">
    <name type="scientific">Gigaspora rosea</name>
    <dbReference type="NCBI Taxonomy" id="44941"/>
    <lineage>
        <taxon>Eukaryota</taxon>
        <taxon>Fungi</taxon>
        <taxon>Fungi incertae sedis</taxon>
        <taxon>Mucoromycota</taxon>
        <taxon>Glomeromycotina</taxon>
        <taxon>Glomeromycetes</taxon>
        <taxon>Diversisporales</taxon>
        <taxon>Gigasporaceae</taxon>
        <taxon>Gigaspora</taxon>
    </lineage>
</organism>
<reference evidence="2 3" key="1">
    <citation type="submission" date="2018-06" db="EMBL/GenBank/DDBJ databases">
        <title>Comparative genomics reveals the genomic features of Rhizophagus irregularis, R. cerebriforme, R. diaphanum and Gigaspora rosea, and their symbiotic lifestyle signature.</title>
        <authorList>
            <person name="Morin E."/>
            <person name="San Clemente H."/>
            <person name="Chen E.C.H."/>
            <person name="De La Providencia I."/>
            <person name="Hainaut M."/>
            <person name="Kuo A."/>
            <person name="Kohler A."/>
            <person name="Murat C."/>
            <person name="Tang N."/>
            <person name="Roy S."/>
            <person name="Loubradou J."/>
            <person name="Henrissat B."/>
            <person name="Grigoriev I.V."/>
            <person name="Corradi N."/>
            <person name="Roux C."/>
            <person name="Martin F.M."/>
        </authorList>
    </citation>
    <scope>NUCLEOTIDE SEQUENCE [LARGE SCALE GENOMIC DNA]</scope>
    <source>
        <strain evidence="2 3">DAOM 194757</strain>
    </source>
</reference>
<feature type="domain" description="HNH nuclease" evidence="1">
    <location>
        <begin position="188"/>
        <end position="236"/>
    </location>
</feature>
<dbReference type="Gene3D" id="1.10.10.10">
    <property type="entry name" value="Winged helix-like DNA-binding domain superfamily/Winged helix DNA-binding domain"/>
    <property type="match status" value="1"/>
</dbReference>
<dbReference type="Pfam" id="PF13392">
    <property type="entry name" value="HNH_3"/>
    <property type="match status" value="2"/>
</dbReference>
<dbReference type="SUPFAM" id="SSF54060">
    <property type="entry name" value="His-Me finger endonucleases"/>
    <property type="match status" value="2"/>
</dbReference>
<dbReference type="SUPFAM" id="SSF64496">
    <property type="entry name" value="DNA-binding domain of intron-encoded endonucleases"/>
    <property type="match status" value="1"/>
</dbReference>
<evidence type="ECO:0000313" key="2">
    <source>
        <dbReference type="EMBL" id="RIB04484.1"/>
    </source>
</evidence>
<name>A0A397U2Q8_9GLOM</name>
<dbReference type="STRING" id="44941.A0A397U2Q8"/>
<dbReference type="InterPro" id="IPR036388">
    <property type="entry name" value="WH-like_DNA-bd_sf"/>
</dbReference>
<evidence type="ECO:0000259" key="1">
    <source>
        <dbReference type="SMART" id="SM00507"/>
    </source>
</evidence>
<dbReference type="InterPro" id="IPR044925">
    <property type="entry name" value="His-Me_finger_sf"/>
</dbReference>
<dbReference type="Proteomes" id="UP000266673">
    <property type="component" value="Unassembled WGS sequence"/>
</dbReference>
<dbReference type="Gene3D" id="3.90.75.20">
    <property type="match status" value="2"/>
</dbReference>
<feature type="domain" description="HNH nuclease" evidence="1">
    <location>
        <begin position="47"/>
        <end position="96"/>
    </location>
</feature>
<keyword evidence="3" id="KW-1185">Reference proteome</keyword>
<proteinExistence type="predicted"/>
<evidence type="ECO:0000313" key="3">
    <source>
        <dbReference type="Proteomes" id="UP000266673"/>
    </source>
</evidence>
<dbReference type="InterPro" id="IPR010902">
    <property type="entry name" value="NUMOD4"/>
</dbReference>
<protein>
    <recommendedName>
        <fullName evidence="1">HNH nuclease domain-containing protein</fullName>
    </recommendedName>
</protein>
<accession>A0A397U2Q8</accession>
<dbReference type="InterPro" id="IPR003647">
    <property type="entry name" value="Intron_nuc_1_rpt"/>
</dbReference>
<dbReference type="EMBL" id="QKWP01002172">
    <property type="protein sequence ID" value="RIB04484.1"/>
    <property type="molecule type" value="Genomic_DNA"/>
</dbReference>
<dbReference type="SMART" id="SM00497">
    <property type="entry name" value="IENR1"/>
    <property type="match status" value="1"/>
</dbReference>
<dbReference type="OrthoDB" id="447635at2759"/>
<comment type="caution">
    <text evidence="2">The sequence shown here is derived from an EMBL/GenBank/DDBJ whole genome shotgun (WGS) entry which is preliminary data.</text>
</comment>
<gene>
    <name evidence="2" type="ORF">C2G38_2222277</name>
</gene>
<dbReference type="GO" id="GO:0016788">
    <property type="term" value="F:hydrolase activity, acting on ester bonds"/>
    <property type="evidence" value="ECO:0007669"/>
    <property type="project" value="InterPro"/>
</dbReference>
<dbReference type="AlphaFoldDB" id="A0A397U2Q8"/>
<dbReference type="SMART" id="SM00507">
    <property type="entry name" value="HNHc"/>
    <property type="match status" value="2"/>
</dbReference>
<dbReference type="Pfam" id="PF07463">
    <property type="entry name" value="NUMOD4"/>
    <property type="match status" value="1"/>
</dbReference>
<sequence>MEIWLPIVGTDYFISNIGRIKNKNGRISEESIHKGHGYAQTKINRNNNYTPVNIYRLVAEAFISNPENKPFVNHINGIKTDNQADNLEWVSPKENANRKVFPNPDRDITLNINRRNITACCRGNRNIAGRWAWIYYDDYIESAPNEEWKELEIDSEKFKVSSLGRIQLLNGMITKGSLSGRYFRVGRRHLNFQVHRLVALAFCLKEQGKNYVNHIDGNPTNNKALNLEWCTQKENMQHAVSHKLWNGYKHTIKQIFPDGSTQEFLSLKEAERATGIKSQNIGAVCKTIRSHAGGYRWEYIDSAIHNKSLDI</sequence>
<dbReference type="InterPro" id="IPR003615">
    <property type="entry name" value="HNH_nuc"/>
</dbReference>